<dbReference type="Proteomes" id="UP000824209">
    <property type="component" value="Unassembled WGS sequence"/>
</dbReference>
<evidence type="ECO:0000313" key="3">
    <source>
        <dbReference type="Proteomes" id="UP000824209"/>
    </source>
</evidence>
<keyword evidence="1" id="KW-1133">Transmembrane helix</keyword>
<proteinExistence type="predicted"/>
<gene>
    <name evidence="2" type="ORF">H9943_05585</name>
</gene>
<comment type="caution">
    <text evidence="2">The sequence shown here is derived from an EMBL/GenBank/DDBJ whole genome shotgun (WGS) entry which is preliminary data.</text>
</comment>
<evidence type="ECO:0000256" key="1">
    <source>
        <dbReference type="SAM" id="Phobius"/>
    </source>
</evidence>
<feature type="transmembrane region" description="Helical" evidence="1">
    <location>
        <begin position="12"/>
        <end position="43"/>
    </location>
</feature>
<reference evidence="2" key="2">
    <citation type="submission" date="2021-04" db="EMBL/GenBank/DDBJ databases">
        <authorList>
            <person name="Gilroy R."/>
        </authorList>
    </citation>
    <scope>NUCLEOTIDE SEQUENCE</scope>
    <source>
        <strain evidence="2">ChiBcec8-14828</strain>
    </source>
</reference>
<reference evidence="2" key="1">
    <citation type="journal article" date="2021" name="PeerJ">
        <title>Extensive microbial diversity within the chicken gut microbiome revealed by metagenomics and culture.</title>
        <authorList>
            <person name="Gilroy R."/>
            <person name="Ravi A."/>
            <person name="Getino M."/>
            <person name="Pursley I."/>
            <person name="Horton D.L."/>
            <person name="Alikhan N.F."/>
            <person name="Baker D."/>
            <person name="Gharbi K."/>
            <person name="Hall N."/>
            <person name="Watson M."/>
            <person name="Adriaenssens E.M."/>
            <person name="Foster-Nyarko E."/>
            <person name="Jarju S."/>
            <person name="Secka A."/>
            <person name="Antonio M."/>
            <person name="Oren A."/>
            <person name="Chaudhuri R.R."/>
            <person name="La Ragione R."/>
            <person name="Hildebrand F."/>
            <person name="Pallen M.J."/>
        </authorList>
    </citation>
    <scope>NUCLEOTIDE SEQUENCE</scope>
    <source>
        <strain evidence="2">ChiBcec8-14828</strain>
    </source>
</reference>
<sequence length="416" mass="46451">MKESSGRRSVLFLILAVAVCIGLGFVLGFLWSALLLALAVMIIKKVNGGPMDGYCMAHLRKQLPLALVGLLFILAGMGGAVYAWMMYKETPVEWPNVIGGVVVAFLGIVIGFYQVFVVVRDACFPEKSALAQSIRSQLEHPDEAPDVVELFSMVDNDIAENGVWFGPLAVGKEWVLGDEASCLARVRGIFYLDEIRRHHSSNGTKSTRILQLILLDDRRQTQTTDFLSPDDLEGAVLYLRECLPDAFYGKKAQMEPLLEQTEEQWYQTEAELAQQRAQREKDKNDFTKHQNTILRRADGSVTSRITLPLLRDTLEECQKSIEETFFLEATQPVLIDDTAYLSLECTAGTALGTQVRLLLTQAPQTGDAAPAQGMQLFAQPEQAMRVMTAWLQRQTLDLTQWTLVSVAGSRFKTNRR</sequence>
<organism evidence="2 3">
    <name type="scientific">Candidatus Ruthenibacterium avium</name>
    <dbReference type="NCBI Taxonomy" id="2838751"/>
    <lineage>
        <taxon>Bacteria</taxon>
        <taxon>Bacillati</taxon>
        <taxon>Bacillota</taxon>
        <taxon>Clostridia</taxon>
        <taxon>Eubacteriales</taxon>
        <taxon>Oscillospiraceae</taxon>
        <taxon>Ruthenibacterium</taxon>
    </lineage>
</organism>
<evidence type="ECO:0000313" key="2">
    <source>
        <dbReference type="EMBL" id="HJB39851.1"/>
    </source>
</evidence>
<keyword evidence="1" id="KW-0472">Membrane</keyword>
<feature type="transmembrane region" description="Helical" evidence="1">
    <location>
        <begin position="63"/>
        <end position="85"/>
    </location>
</feature>
<protein>
    <submittedName>
        <fullName evidence="2">Uncharacterized protein</fullName>
    </submittedName>
</protein>
<dbReference type="EMBL" id="DWYA01000052">
    <property type="protein sequence ID" value="HJB39851.1"/>
    <property type="molecule type" value="Genomic_DNA"/>
</dbReference>
<feature type="transmembrane region" description="Helical" evidence="1">
    <location>
        <begin position="97"/>
        <end position="119"/>
    </location>
</feature>
<dbReference type="AlphaFoldDB" id="A0A9D2M1V1"/>
<accession>A0A9D2M1V1</accession>
<keyword evidence="1" id="KW-0812">Transmembrane</keyword>
<name>A0A9D2M1V1_9FIRM</name>